<dbReference type="Gene3D" id="1.10.287.1700">
    <property type="match status" value="1"/>
</dbReference>
<evidence type="ECO:0000256" key="1">
    <source>
        <dbReference type="ARBA" id="ARBA00004413"/>
    </source>
</evidence>
<dbReference type="RefSeq" id="WP_165105107.1">
    <property type="nucleotide sequence ID" value="NZ_JAAKYA010000004.1"/>
</dbReference>
<dbReference type="GO" id="GO:0006935">
    <property type="term" value="P:chemotaxis"/>
    <property type="evidence" value="ECO:0007669"/>
    <property type="project" value="UniProtKB-KW"/>
</dbReference>
<comment type="similarity">
    <text evidence="2">Belongs to the FliJ family.</text>
</comment>
<dbReference type="InterPro" id="IPR012823">
    <property type="entry name" value="Flagell_FliJ"/>
</dbReference>
<gene>
    <name evidence="11" type="primary">fliJ</name>
    <name evidence="11" type="ORF">G4L39_00535</name>
</gene>
<keyword evidence="6" id="KW-0145">Chemotaxis</keyword>
<keyword evidence="12" id="KW-1185">Reference proteome</keyword>
<dbReference type="EMBL" id="JAAKYA010000004">
    <property type="protein sequence ID" value="NGO37892.1"/>
    <property type="molecule type" value="Genomic_DNA"/>
</dbReference>
<proteinExistence type="inferred from homology"/>
<comment type="caution">
    <text evidence="11">The sequence shown here is derived from an EMBL/GenBank/DDBJ whole genome shotgun (WGS) entry which is preliminary data.</text>
</comment>
<name>A0A6M1RSX9_9BACT</name>
<evidence type="ECO:0000256" key="7">
    <source>
        <dbReference type="ARBA" id="ARBA00022795"/>
    </source>
</evidence>
<evidence type="ECO:0000256" key="9">
    <source>
        <dbReference type="ARBA" id="ARBA00023136"/>
    </source>
</evidence>
<keyword evidence="11" id="KW-0969">Cilium</keyword>
<sequence length="161" mass="18842">MKRFRFSLHALWVLRGQQEELARRRFAGALRAVEAAMAAVRQARARLTEATEAFQARVADGLSAAAWQQERAWLQQLEEILHHRVQVWQAACRACDAARDQWMRARQQRETLDRYRARQWQAWQLAWLRWEQKELDELARRRPGLAGSGSLSGPQTLTRQP</sequence>
<keyword evidence="11" id="KW-0966">Cell projection</keyword>
<organism evidence="11 12">
    <name type="scientific">Limisphaera ngatamarikiensis</name>
    <dbReference type="NCBI Taxonomy" id="1324935"/>
    <lineage>
        <taxon>Bacteria</taxon>
        <taxon>Pseudomonadati</taxon>
        <taxon>Verrucomicrobiota</taxon>
        <taxon>Verrucomicrobiia</taxon>
        <taxon>Limisphaerales</taxon>
        <taxon>Limisphaeraceae</taxon>
        <taxon>Limisphaera</taxon>
    </lineage>
</organism>
<reference evidence="11 12" key="1">
    <citation type="submission" date="2020-02" db="EMBL/GenBank/DDBJ databases">
        <title>Draft genome sequence of Limisphaera ngatamarikiensis NGM72.4T, a thermophilic Verrucomicrobia grouped in subdivision 3.</title>
        <authorList>
            <person name="Carere C.R."/>
            <person name="Steen J."/>
            <person name="Hugenholtz P."/>
            <person name="Stott M.B."/>
        </authorList>
    </citation>
    <scope>NUCLEOTIDE SEQUENCE [LARGE SCALE GENOMIC DNA]</scope>
    <source>
        <strain evidence="11 12">NGM72.4</strain>
    </source>
</reference>
<dbReference type="GO" id="GO:0071973">
    <property type="term" value="P:bacterial-type flagellum-dependent cell motility"/>
    <property type="evidence" value="ECO:0007669"/>
    <property type="project" value="InterPro"/>
</dbReference>
<evidence type="ECO:0000256" key="3">
    <source>
        <dbReference type="ARBA" id="ARBA00020392"/>
    </source>
</evidence>
<dbReference type="Pfam" id="PF02050">
    <property type="entry name" value="FliJ"/>
    <property type="match status" value="1"/>
</dbReference>
<keyword evidence="5" id="KW-1003">Cell membrane</keyword>
<dbReference type="GO" id="GO:0005886">
    <property type="term" value="C:plasma membrane"/>
    <property type="evidence" value="ECO:0007669"/>
    <property type="project" value="UniProtKB-SubCell"/>
</dbReference>
<evidence type="ECO:0000313" key="12">
    <source>
        <dbReference type="Proteomes" id="UP000477311"/>
    </source>
</evidence>
<keyword evidence="8" id="KW-0653">Protein transport</keyword>
<protein>
    <recommendedName>
        <fullName evidence="3">Flagellar FliJ protein</fullName>
    </recommendedName>
</protein>
<evidence type="ECO:0000256" key="8">
    <source>
        <dbReference type="ARBA" id="ARBA00022927"/>
    </source>
</evidence>
<dbReference type="AlphaFoldDB" id="A0A6M1RSX9"/>
<keyword evidence="4" id="KW-0813">Transport</keyword>
<evidence type="ECO:0000256" key="6">
    <source>
        <dbReference type="ARBA" id="ARBA00022500"/>
    </source>
</evidence>
<keyword evidence="11" id="KW-0282">Flagellum</keyword>
<comment type="subcellular location">
    <subcellularLocation>
        <location evidence="1">Cell membrane</location>
        <topology evidence="1">Peripheral membrane protein</topology>
        <orientation evidence="1">Cytoplasmic side</orientation>
    </subcellularLocation>
</comment>
<dbReference type="Proteomes" id="UP000477311">
    <property type="component" value="Unassembled WGS sequence"/>
</dbReference>
<dbReference type="NCBIfam" id="TIGR02473">
    <property type="entry name" value="flagell_FliJ"/>
    <property type="match status" value="1"/>
</dbReference>
<dbReference type="GO" id="GO:0015031">
    <property type="term" value="P:protein transport"/>
    <property type="evidence" value="ECO:0007669"/>
    <property type="project" value="UniProtKB-KW"/>
</dbReference>
<accession>A0A6M1RSX9</accession>
<keyword evidence="10" id="KW-1006">Bacterial flagellum protein export</keyword>
<evidence type="ECO:0000256" key="2">
    <source>
        <dbReference type="ARBA" id="ARBA00010004"/>
    </source>
</evidence>
<keyword evidence="9" id="KW-0472">Membrane</keyword>
<keyword evidence="7" id="KW-1005">Bacterial flagellum biogenesis</keyword>
<evidence type="ECO:0000313" key="11">
    <source>
        <dbReference type="EMBL" id="NGO37892.1"/>
    </source>
</evidence>
<dbReference type="InterPro" id="IPR053716">
    <property type="entry name" value="Flag_assembly_chemotaxis_eff"/>
</dbReference>
<dbReference type="GO" id="GO:0044781">
    <property type="term" value="P:bacterial-type flagellum organization"/>
    <property type="evidence" value="ECO:0007669"/>
    <property type="project" value="UniProtKB-KW"/>
</dbReference>
<evidence type="ECO:0000256" key="4">
    <source>
        <dbReference type="ARBA" id="ARBA00022448"/>
    </source>
</evidence>
<dbReference type="GO" id="GO:0009288">
    <property type="term" value="C:bacterial-type flagellum"/>
    <property type="evidence" value="ECO:0007669"/>
    <property type="project" value="InterPro"/>
</dbReference>
<evidence type="ECO:0000256" key="5">
    <source>
        <dbReference type="ARBA" id="ARBA00022475"/>
    </source>
</evidence>
<evidence type="ECO:0000256" key="10">
    <source>
        <dbReference type="ARBA" id="ARBA00023225"/>
    </source>
</evidence>